<sequence length="5723" mass="659484">MELNVIKYQAKLRQLLEKLLETKCENAIDVYLDKLLTQLCHQDRTAVESSAITFPIFTEWILRAVATWSAARVSPPTNIAAFSLSLVGLLARNEQRFCELNNNNFFIKLVNVLKARQPGVAPSLKLAYIKLISAFLEHKSGVEWMVACTFWEDIYQLSLTNCEPVVEKSTQFMAKLLEATVEYDELFCDNVIKRVMLPLGENVYKSIKATEAADQVASEYLQPTLTLIGSILEHFLEELLFDRGDFCVLLMFLKNFHLEERISDFMIIAQSKNLVFHLGKIMYIMQFLELYLKALTNTATPESVNATVRRIKNNYTLNISKGCFKDVVSFATFGQLYWNLMETKVPIVQINKIDGDVPFTDRLVVMQIFAQFCLLLKYCWNKDKLEELALDEFRDCFIHKLFKMLSCHEIIRLAYMWRDCLVIRDDLFEISTYSLLCIRNSRKYYSRNRAVVVVQALIYNLKDIGNGIKESPSKLDIFLNQLTYFSHVFEVLAILIEEFQITWKDSLESIDLLTICFDFLMLPNWPTNIIVLILKLVNIATAKYMAPNLALLVDRTSDSTIALMGPLLYAKLFDEVKEVKIAALEVIRTMARMSGSKKSSTILNVPLFTNWLIQAVTTWEAAQVTPDPTIAWFTLNLATLLSKNEDKFNSLNNHNFFIKLVNIVKARQPDAPPRVKSAYIKLLSTFLEHKPGIEWITACTFWEDIFKLSLSDQSEQIVTESCGFMAKILAKTIDYDENFCSSVINRIMAPLTETIYKSLKYPATTTQFVTPTLKLMGNILGEILDGGGHVRIASLFLKNFHLEDRISDFVIMSKTEGLVLHLSKIMFIMQYFELYFSVHEKKLSYEGIIAAIDSIKKNYLMTISKGSYDEMIEFLCFGSLFWKVIAVKICPDETAILMDHSLHSLCMILMPVSHLLLRSYVPLPELIDRYENDDCRNLFYSKFYKKMDTEFFRIYYLWRDYLMTSPEINHLTIKSLTFVRKARNFVTRDGVLLISNTLMYYFIDITRAIKESPEKLSVDLHADFFPKLLELLVVFIEEFRMSWKDNFDDASLMASTFDFLMLTRWPNAVIVQALKLLNVAVRESMSPNMALLVDETANSTLDLLGPLVSVKLLDVYDVRMAALEVAHTMAQMAGRNNSVSIKFPLFTKWIKKAISVWESKKVTPPPNIVTFTLNLANLLAKNEQRFCELNSNNFFIKLFNVLKVRESETGPKIEYIKLLSSFLEYKSGAELMIASTFWEEVLKMTTSADPDLVRESTNFLQIFLAKTIDLDENFCNEITKRLMAPLGENVYNVLKTADDGTTPKSLKPTLQLIGNILAHFLEGILFGRNDFRVLFLFLQNFHLEERIADFMIIAQSQSLVFDIAKIMFIMQFIELYLDVLTGNANPAKINATVAKIKKNFFVNMSKGPFEDVMDFCAFGYLYWRVFESKISFSLGKNLLSLADNSNGLLLIPHAYLLVNHCLTLKEAEEREESDDYRNTKTIDFFKRADKDFLRVGAFWRNYLISSPEITQYCLKSLECLKGLMKFLTKESALMIFGTFYYELKDIIQLVQEFSERLEFFEEEYFTKILELLRVVIEDFTITWREFYNVCNIIDVCFDLLLLTRWSSSVVVEVLKLINVAVKMCITPNMALLLDKTPDSALDLLGPLIAVKLQDETEVKVAALEVVLTMTRMSANNTNYTLLTLPLFTTWIKSAVKKWCVQKTPPPPVILTFVLNLTSLLSKKEEKFCQFSCDNFFIKLIRILNQLNAEPSVQLAYIELLTSFLEHRSGVEFLISSALWEDLYQLSLSSEPEIRKESTKFISKFLDKSLDTDEFFCNNVVKTIMSPLVENGHQCLKLCLSESDSSFEPSLRLIGNIFEHVFERALLEDKDFRIAYLFLEELRREELYDNLFLISEIHYFSVNFMKIKFVTEFLDFRRGVVSDDTARKFYLKIRKDFLTCLTDDNFHEPIELGKFGVLFWKYIELNFSVEKKPNLYCMSDLFVGVMMFSHMFLVLKYFVSWTEIEMKHADDECRLLCFSEHMRMIEPDFFRVGSKWRSKYLTDLNLVEHSMKSFEHLKDIEQHFSKDTALLIFKKFIYQIKDMVTAATECPEKLEILSGTDYFVEIFKLLATLLDKFRLTWKDNVEVINVITLSFDFLSLHRWPPSEVVQVLNLINVAVRNYLSPNMLLLVDISSDSTLELLGPLLSAKLLGTKCVKIAALEVIHTVAHMSCSDCTLLTLPLFTTWIKTAVKTWRVQKKPPPSVIVTFVLNLTSLLSKKEEKFCQFSCDNFFIKLIRILNQINAEPEVQLAYIKLLTSFLEHRPGVEFLISSALWEDVYQLSLSNETQIVKESTKFISKFLDTNESFCNKVVKTIMSPLGENVSHRLKLSNEESKSDFESTLRLIGHIFELVFERALLEDKDFQVADFFLEEFKHQELYDNLLLMSEIDGFSVSFLKIKFVKEFLDFRRNVRTKNNDRDIVSRFYSKIQKDLLSYITDDNFDDTIELGKFSVLYWKYIELNFPREKSPKQYCMSVHFLGPVIFPHLFIVLKHFVSWTELDTKYADDDCRYLYFSEHLKMVHSDFFRFGSKWRNKFIARTDIVDLCMKSFDHLKDLEQHFSKDGALFIFNKLIYTIKDMFTAATECPKKLEILDNNDYFTEMFKLLATLVGKFQLTWKDNVEVINMITISYDFLKLRRWPANEVVQALNLINVAVRNYLSPNMLLLVDVSSDSTLELLGPLLSAKLVGTKCVKIAALEVIHSMAHMSRGDINRTILTLPIFTTWLKRAADTWSAKPPPAAIASFALHLASLLSKNEEKFRELNSANFYNKLFGIVNQPKAVPFVQLAYVELCVSFLEHRPGIDYLISSGLWEHIYRLSLSNESQVSKESTKFLTKILDATLDSNETFCKNIVKEIISPCELSTTSKVGLESSLRLIGEILEQVLERALVEDKDFRIAHLFLDEFRQKKLFSESHGFNNVNLVKIMFVVELLDFRQDFLNDSSYDKVKEFRSKIQKDFLSRLSDDNYYAVMELLNFGVLFWKYFELNFPTDKASTNSYCISDHFVGALTLPHMFLVMKHFMSWSEQEIKTADDECRQLCLTEHVKMLQPDFIRTFFIWRNNLLASSDLVEICMKSFERVKNLELLFSKDSALLIFKKMIYHIKDMVTAVAESPQKLQILANYEFFAEAFRLVATLLDRFRITWKDNFEVVNVITISFDFLVLCKWPANEVVQVLNLINVAIRNYMSPNMLLLVDISSDSTLELLGPLLAKLLEAKDVKIAALEVIHTMAHMSGCKTDSGFITLPLFSEWITQAVLTWNTNSVTPPTDVSLFTLNLAILLAKKEFLFGDLNSVFIELITIFKQPDVEPSVKLAYVKLLSSFLEHKPGLEFIIKNDFCEEILRMCLSDESTKVREESTKLVSIVLEKTLDRDDFFCEIVKRVLSPLKVNIYDCLKDSNGEVLEPSLKLLAGILEHILVRVVNDGNNIRIALRFLECLRLEELIDDLTLLSQAFYRSISLVKVTFMIQFLELYLRVRNKSVTCDVIKSSVYTMIENFAACCSKGNFGDIMELASFGYPYWSLVESKIGISNNQNYYSFPDHVLCLLLVPCASLLLKNFMSFEQWETTNVADDFRDVTFYNFFKSLDPNLLRIGYTWRNSLVFDPNLTKICIESVIRTKKLKSLFTKTSAIIVFQLHVYIFQDIVSTIKANPEKLESLRHETYFVEVLALVADLTEQFHITWRDDSEVLSLVSLAFDFLNLHRWPTGEVVQALRLINIAIKNYMSSKMLLLVDLGSDSAVSHLGPLLSELLSGKDVKGAALEVTHTMANMSAKLESTPVTLSAQWLKQAVITWNSRNVVPETSVALFTLNLASLLSRKEKVFCDLNNNNFYIKLINVLKARHRNVAPSVKLAYIGLLSSFLEHKSGVEFMVVCNFWEDVLKTSLANLSGELCDKSIEFVAVFLEKTIDHDEIFCNGVLKRIVSGLGLNIYKCHKNLNEASARFLQPSLKLITGILDFVFARVLTEQKDFRIAFLFLDNLRLEELIADLISLSQSSPNIYLIKIIFVVQFLELYLRVLGKSVTCDVVKSSISTMKQNFSKCVHKGSYKDIMELSTFGYLYWTIVESKIGMDNNQNHYGFSDHVLCFLLMPYSSLLLKHFLSFEEWESKNFADDCRGLAVYEFFKSLDPDFIRIGYTWRNNLLIDPDLVKFCGESLTHLKKIKPMFSKTSATLVFKLHIYTFLDIVSTVKEKPEKLGLLRDNNYFAEILDLLADLIETFRITWQDDIEAVNVIALAFDFVMLHRWPTDEVVQALRLINVAIKNYMSPNMLLLVDISTDSAVDLLGPLLSSKLLGVKSVKIAALDVIHTMALMAGCNLESTIITLPLFTEWLKQAVVTWSRKKVTPETGVALFTLNLASLLSRKEKVFCDLNNNNFYIKLINILKVRHLDVAPSVKLAYIKLLSSFLEHKSGIEWMIVCTFWEDIFKLSLSDKSEICDQSIEFVSIILEKAIGRDEIFCNNVVKRIISPLGVNVYKCLKNPTEAAIRALEPSLKLIAGVLEFGFVRVLTREKDFRIAFLFLDNLRLEELIDDLVLLSQAYCRSIYLVKIMFVVQFLELHLKVLTSSVSFEFAKSSISTIRYNFTQYFCKTRCYRDVIELCSFGYSYWSLVNTKIGFDNAKKNQFSFSDHDLCLLLLPHASLLLKNFLTIAEWENRNFSDDCRDLNLYYFVRSMDPSFLRIGYTWRSALATSPDLVQTCTLTLVRLRKILHMFSKVSAMVVFKMFIYVLKDLVSTVEEMPQKLETLRCETYFTEMFAFLSDLIEKFEITWKDNFEAVSVIAVAFDFLMLYSWPTNEVVQALKLINVAVRNYMSPNLSLLVDITSDTTLEMLGPLLVTKLSGAYEVKRASLDVVLTMSQMSLNKESAAITLPIITEWIKRAVTTWSATRVTPPPNIAVFTINLAVLLSQNEDRFCALNNNFFIKLVNVVKVRLPDCAPYIKISYIKLLSTFLEHRSGIEWMIVCTFWEDVHQMCRDSPEIIKHCTAFLSKLLEQAFDYDETFCNNIIKRLMLPLGGKANEPGDLKPALKLIGDVLEHLFEGILVDNRECRVVLVFLKHFHQDERVSEFVKATQPTCFLFEFVRISFTIQFLELYVNAVCNGISAATITDSVENIKKNFLACTFKGSFEDVVQLCKFGYLYWNVLIKKIPNNTEEFLFWDQLFCPFVTPHYCLIIKYCVQPGTLDEEYEADAFRDAYMTKCMKMIGLDSIRSCYFWRDHLLELPNLFQVSVRCLDYIKDVRKYLSRKDAVLTFQCIFYNLKDFLWAIEKSPDKLELFLNHPDYFSGNLELLALLTEEREITWRDSYEAIDVFTKDSTVNLLGPLLYSKLLDILDVKLAALEVVCTLGRMSRSKFPSLQKVLMDSELPTLVVKMSTCDSESFVRATAIKCLQEMIQVEEIWNNALKSEDLPQKMRDVLLNETEGIVRVEAATFMCVAYENQQFPKDTLDRVYETMIYASTTDLHWEVKVRALDFWDKVIKNHLQNQGMIDGSFPNVTFSKEHRKIVTLTDSEIRKRLLKVLSQLSSIGCLGVLMSAIKDDCDMEVSKTAAKITQRLVELFKKYNVRSDGSTPTSPLPTENGMSTASVSSGISVDESMDSPSNHHELNEDIIDQIVNSKDVCLLRNVYAPSEYSSVSNYDIQVRRVVTPNEFLQFTQQDLNTIISEKKNWLNGIEDLGSLLDDMLKTYEDDVNNMDCY</sequence>
<dbReference type="PANTHER" id="PTHR21331:SF2">
    <property type="entry name" value="BRCA1-ASSOCIATED ATM ACTIVATOR 1"/>
    <property type="match status" value="1"/>
</dbReference>
<evidence type="ECO:0000256" key="3">
    <source>
        <dbReference type="SAM" id="MobiDB-lite"/>
    </source>
</evidence>
<dbReference type="InParanoid" id="D6WX71"/>
<dbReference type="GO" id="GO:0008283">
    <property type="term" value="P:cell population proliferation"/>
    <property type="evidence" value="ECO:0007669"/>
    <property type="project" value="InterPro"/>
</dbReference>
<gene>
    <name evidence="4" type="primary">AUGUSTUS-3.0.2_05620</name>
    <name evidence="4" type="ORF">TcasGA2_TC005620</name>
</gene>
<comment type="subcellular location">
    <subcellularLocation>
        <location evidence="1">Cytoplasm</location>
    </subcellularLocation>
</comment>
<dbReference type="HOGENOM" id="CLU_223106_0_0_1"/>
<proteinExistence type="predicted"/>
<dbReference type="Proteomes" id="UP000007266">
    <property type="component" value="Linkage group 8"/>
</dbReference>
<dbReference type="PANTHER" id="PTHR21331">
    <property type="entry name" value="BRCA1-ASSOCIATED ATM ACTIVATOR 1"/>
    <property type="match status" value="1"/>
</dbReference>
<dbReference type="GO" id="GO:0005634">
    <property type="term" value="C:nucleus"/>
    <property type="evidence" value="ECO:0000318"/>
    <property type="project" value="GO_Central"/>
</dbReference>
<dbReference type="SUPFAM" id="SSF48371">
    <property type="entry name" value="ARM repeat"/>
    <property type="match status" value="5"/>
</dbReference>
<evidence type="ECO:0000313" key="4">
    <source>
        <dbReference type="EMBL" id="EFA08031.1"/>
    </source>
</evidence>
<evidence type="ECO:0000256" key="2">
    <source>
        <dbReference type="ARBA" id="ARBA00022490"/>
    </source>
</evidence>
<reference evidence="4 5" key="2">
    <citation type="journal article" date="2010" name="Nucleic Acids Res.">
        <title>BeetleBase in 2010: revisions to provide comprehensive genomic information for Tribolium castaneum.</title>
        <authorList>
            <person name="Kim H.S."/>
            <person name="Murphy T."/>
            <person name="Xia J."/>
            <person name="Caragea D."/>
            <person name="Park Y."/>
            <person name="Beeman R.W."/>
            <person name="Lorenzen M.D."/>
            <person name="Butcher S."/>
            <person name="Manak J.R."/>
            <person name="Brown S.J."/>
        </authorList>
    </citation>
    <scope>GENOME REANNOTATION</scope>
    <source>
        <strain evidence="4 5">Georgia GA2</strain>
    </source>
</reference>
<accession>D6WX71</accession>
<dbReference type="GO" id="GO:0006974">
    <property type="term" value="P:DNA damage response"/>
    <property type="evidence" value="ECO:0000318"/>
    <property type="project" value="GO_Central"/>
</dbReference>
<dbReference type="OMA" id="PXEERFL"/>
<protein>
    <submittedName>
        <fullName evidence="4">Uncharacterized protein</fullName>
    </submittedName>
</protein>
<name>D6WX71_TRICA</name>
<keyword evidence="2" id="KW-0963">Cytoplasm</keyword>
<dbReference type="EMBL" id="KQ971361">
    <property type="protein sequence ID" value="EFA08031.1"/>
    <property type="molecule type" value="Genomic_DNA"/>
</dbReference>
<organism evidence="4 5">
    <name type="scientific">Tribolium castaneum</name>
    <name type="common">Red flour beetle</name>
    <dbReference type="NCBI Taxonomy" id="7070"/>
    <lineage>
        <taxon>Eukaryota</taxon>
        <taxon>Metazoa</taxon>
        <taxon>Ecdysozoa</taxon>
        <taxon>Arthropoda</taxon>
        <taxon>Hexapoda</taxon>
        <taxon>Insecta</taxon>
        <taxon>Pterygota</taxon>
        <taxon>Neoptera</taxon>
        <taxon>Endopterygota</taxon>
        <taxon>Coleoptera</taxon>
        <taxon>Polyphaga</taxon>
        <taxon>Cucujiformia</taxon>
        <taxon>Tenebrionidae</taxon>
        <taxon>Tenebrionidae incertae sedis</taxon>
        <taxon>Tribolium</taxon>
    </lineage>
</organism>
<dbReference type="InterPro" id="IPR038904">
    <property type="entry name" value="BRAT1"/>
</dbReference>
<feature type="region of interest" description="Disordered" evidence="3">
    <location>
        <begin position="5593"/>
        <end position="5612"/>
    </location>
</feature>
<evidence type="ECO:0000313" key="5">
    <source>
        <dbReference type="Proteomes" id="UP000007266"/>
    </source>
</evidence>
<evidence type="ECO:0000256" key="1">
    <source>
        <dbReference type="ARBA" id="ARBA00004496"/>
    </source>
</evidence>
<keyword evidence="5" id="KW-1185">Reference proteome</keyword>
<dbReference type="GO" id="GO:0005737">
    <property type="term" value="C:cytoplasm"/>
    <property type="evidence" value="ECO:0007669"/>
    <property type="project" value="UniProtKB-SubCell"/>
</dbReference>
<dbReference type="eggNOG" id="ENOG502QV7P">
    <property type="taxonomic scope" value="Eukaryota"/>
</dbReference>
<reference evidence="4 5" key="1">
    <citation type="journal article" date="2008" name="Nature">
        <title>The genome of the model beetle and pest Tribolium castaneum.</title>
        <authorList>
            <consortium name="Tribolium Genome Sequencing Consortium"/>
            <person name="Richards S."/>
            <person name="Gibbs R.A."/>
            <person name="Weinstock G.M."/>
            <person name="Brown S.J."/>
            <person name="Denell R."/>
            <person name="Beeman R.W."/>
            <person name="Gibbs R."/>
            <person name="Beeman R.W."/>
            <person name="Brown S.J."/>
            <person name="Bucher G."/>
            <person name="Friedrich M."/>
            <person name="Grimmelikhuijzen C.J."/>
            <person name="Klingler M."/>
            <person name="Lorenzen M."/>
            <person name="Richards S."/>
            <person name="Roth S."/>
            <person name="Schroder R."/>
            <person name="Tautz D."/>
            <person name="Zdobnov E.M."/>
            <person name="Muzny D."/>
            <person name="Gibbs R.A."/>
            <person name="Weinstock G.M."/>
            <person name="Attaway T."/>
            <person name="Bell S."/>
            <person name="Buhay C.J."/>
            <person name="Chandrabose M.N."/>
            <person name="Chavez D."/>
            <person name="Clerk-Blankenburg K.P."/>
            <person name="Cree A."/>
            <person name="Dao M."/>
            <person name="Davis C."/>
            <person name="Chacko J."/>
            <person name="Dinh H."/>
            <person name="Dugan-Rocha S."/>
            <person name="Fowler G."/>
            <person name="Garner T.T."/>
            <person name="Garnes J."/>
            <person name="Gnirke A."/>
            <person name="Hawes A."/>
            <person name="Hernandez J."/>
            <person name="Hines S."/>
            <person name="Holder M."/>
            <person name="Hume J."/>
            <person name="Jhangiani S.N."/>
            <person name="Joshi V."/>
            <person name="Khan Z.M."/>
            <person name="Jackson L."/>
            <person name="Kovar C."/>
            <person name="Kowis A."/>
            <person name="Lee S."/>
            <person name="Lewis L.R."/>
            <person name="Margolis J."/>
            <person name="Morgan M."/>
            <person name="Nazareth L.V."/>
            <person name="Nguyen N."/>
            <person name="Okwuonu G."/>
            <person name="Parker D."/>
            <person name="Richards S."/>
            <person name="Ruiz S.J."/>
            <person name="Santibanez J."/>
            <person name="Savard J."/>
            <person name="Scherer S.E."/>
            <person name="Schneider B."/>
            <person name="Sodergren E."/>
            <person name="Tautz D."/>
            <person name="Vattahil S."/>
            <person name="Villasana D."/>
            <person name="White C.S."/>
            <person name="Wright R."/>
            <person name="Park Y."/>
            <person name="Beeman R.W."/>
            <person name="Lord J."/>
            <person name="Oppert B."/>
            <person name="Lorenzen M."/>
            <person name="Brown S."/>
            <person name="Wang L."/>
            <person name="Savard J."/>
            <person name="Tautz D."/>
            <person name="Richards S."/>
            <person name="Weinstock G."/>
            <person name="Gibbs R.A."/>
            <person name="Liu Y."/>
            <person name="Worley K."/>
            <person name="Weinstock G."/>
            <person name="Elsik C.G."/>
            <person name="Reese J.T."/>
            <person name="Elhaik E."/>
            <person name="Landan G."/>
            <person name="Graur D."/>
            <person name="Arensburger P."/>
            <person name="Atkinson P."/>
            <person name="Beeman R.W."/>
            <person name="Beidler J."/>
            <person name="Brown S.J."/>
            <person name="Demuth J.P."/>
            <person name="Drury D.W."/>
            <person name="Du Y.Z."/>
            <person name="Fujiwara H."/>
            <person name="Lorenzen M."/>
            <person name="Maselli V."/>
            <person name="Osanai M."/>
            <person name="Park Y."/>
            <person name="Robertson H.M."/>
            <person name="Tu Z."/>
            <person name="Wang J.J."/>
            <person name="Wang S."/>
            <person name="Richards S."/>
            <person name="Song H."/>
            <person name="Zhang L."/>
            <person name="Sodergren E."/>
            <person name="Werner D."/>
            <person name="Stanke M."/>
            <person name="Morgenstern B."/>
            <person name="Solovyev V."/>
            <person name="Kosarev P."/>
            <person name="Brown G."/>
            <person name="Chen H.C."/>
            <person name="Ermolaeva O."/>
            <person name="Hlavina W."/>
            <person name="Kapustin Y."/>
            <person name="Kiryutin B."/>
            <person name="Kitts P."/>
            <person name="Maglott D."/>
            <person name="Pruitt K."/>
            <person name="Sapojnikov V."/>
            <person name="Souvorov A."/>
            <person name="Mackey A.J."/>
            <person name="Waterhouse R.M."/>
            <person name="Wyder S."/>
            <person name="Zdobnov E.M."/>
            <person name="Zdobnov E.M."/>
            <person name="Wyder S."/>
            <person name="Kriventseva E.V."/>
            <person name="Kadowaki T."/>
            <person name="Bork P."/>
            <person name="Aranda M."/>
            <person name="Bao R."/>
            <person name="Beermann A."/>
            <person name="Berns N."/>
            <person name="Bolognesi R."/>
            <person name="Bonneton F."/>
            <person name="Bopp D."/>
            <person name="Brown S.J."/>
            <person name="Bucher G."/>
            <person name="Butts T."/>
            <person name="Chaumot A."/>
            <person name="Denell R.E."/>
            <person name="Ferrier D.E."/>
            <person name="Friedrich M."/>
            <person name="Gordon C.M."/>
            <person name="Jindra M."/>
            <person name="Klingler M."/>
            <person name="Lan Q."/>
            <person name="Lattorff H.M."/>
            <person name="Laudet V."/>
            <person name="von Levetsow C."/>
            <person name="Liu Z."/>
            <person name="Lutz R."/>
            <person name="Lynch J.A."/>
            <person name="da Fonseca R.N."/>
            <person name="Posnien N."/>
            <person name="Reuter R."/>
            <person name="Roth S."/>
            <person name="Savard J."/>
            <person name="Schinko J.B."/>
            <person name="Schmitt C."/>
            <person name="Schoppmeier M."/>
            <person name="Schroder R."/>
            <person name="Shippy T.D."/>
            <person name="Simonnet F."/>
            <person name="Marques-Souza H."/>
            <person name="Tautz D."/>
            <person name="Tomoyasu Y."/>
            <person name="Trauner J."/>
            <person name="Van der Zee M."/>
            <person name="Vervoort M."/>
            <person name="Wittkopp N."/>
            <person name="Wimmer E.A."/>
            <person name="Yang X."/>
            <person name="Jones A.K."/>
            <person name="Sattelle D.B."/>
            <person name="Ebert P.R."/>
            <person name="Nelson D."/>
            <person name="Scott J.G."/>
            <person name="Beeman R.W."/>
            <person name="Muthukrishnan S."/>
            <person name="Kramer K.J."/>
            <person name="Arakane Y."/>
            <person name="Beeman R.W."/>
            <person name="Zhu Q."/>
            <person name="Hogenkamp D."/>
            <person name="Dixit R."/>
            <person name="Oppert B."/>
            <person name="Jiang H."/>
            <person name="Zou Z."/>
            <person name="Marshall J."/>
            <person name="Elpidina E."/>
            <person name="Vinokurov K."/>
            <person name="Oppert C."/>
            <person name="Zou Z."/>
            <person name="Evans J."/>
            <person name="Lu Z."/>
            <person name="Zhao P."/>
            <person name="Sumathipala N."/>
            <person name="Altincicek B."/>
            <person name="Vilcinskas A."/>
            <person name="Williams M."/>
            <person name="Hultmark D."/>
            <person name="Hetru C."/>
            <person name="Jiang H."/>
            <person name="Grimmelikhuijzen C.J."/>
            <person name="Hauser F."/>
            <person name="Cazzamali G."/>
            <person name="Williamson M."/>
            <person name="Park Y."/>
            <person name="Li B."/>
            <person name="Tanaka Y."/>
            <person name="Predel R."/>
            <person name="Neupert S."/>
            <person name="Schachtner J."/>
            <person name="Verleyen P."/>
            <person name="Raible F."/>
            <person name="Bork P."/>
            <person name="Friedrich M."/>
            <person name="Walden K.K."/>
            <person name="Robertson H.M."/>
            <person name="Angeli S."/>
            <person name="Foret S."/>
            <person name="Bucher G."/>
            <person name="Schuetz S."/>
            <person name="Maleszka R."/>
            <person name="Wimmer E.A."/>
            <person name="Beeman R.W."/>
            <person name="Lorenzen M."/>
            <person name="Tomoyasu Y."/>
            <person name="Miller S.C."/>
            <person name="Grossmann D."/>
            <person name="Bucher G."/>
        </authorList>
    </citation>
    <scope>NUCLEOTIDE SEQUENCE [LARGE SCALE GENOMIC DNA]</scope>
    <source>
        <strain evidence="4 5">Georgia GA2</strain>
    </source>
</reference>
<dbReference type="InterPro" id="IPR016024">
    <property type="entry name" value="ARM-type_fold"/>
</dbReference>